<comment type="subunit">
    <text evidence="9">Homohexamer.</text>
</comment>
<keyword evidence="12" id="KW-1185">Reference proteome</keyword>
<dbReference type="EC" id="2.7.7.3" evidence="9"/>
<dbReference type="GO" id="GO:0005524">
    <property type="term" value="F:ATP binding"/>
    <property type="evidence" value="ECO:0007669"/>
    <property type="project" value="UniProtKB-KW"/>
</dbReference>
<evidence type="ECO:0000256" key="6">
    <source>
        <dbReference type="ARBA" id="ARBA00022842"/>
    </source>
</evidence>
<accession>A0A1X4XYI0</accession>
<feature type="binding site" evidence="9">
    <location>
        <begin position="94"/>
        <end position="96"/>
    </location>
    <ligand>
        <name>ATP</name>
        <dbReference type="ChEBI" id="CHEBI:30616"/>
    </ligand>
</feature>
<comment type="caution">
    <text evidence="11">The sequence shown here is derived from an EMBL/GenBank/DDBJ whole genome shotgun (WGS) entry which is preliminary data.</text>
</comment>
<keyword evidence="7 9" id="KW-0173">Coenzyme A biosynthesis</keyword>
<evidence type="ECO:0000256" key="3">
    <source>
        <dbReference type="ARBA" id="ARBA00022695"/>
    </source>
</evidence>
<dbReference type="SUPFAM" id="SSF52374">
    <property type="entry name" value="Nucleotidylyl transferase"/>
    <property type="match status" value="1"/>
</dbReference>
<comment type="function">
    <text evidence="9">Reversibly transfers an adenylyl group from ATP to 4'-phosphopantetheine, yielding dephospho-CoA (dPCoA) and pyrophosphate.</text>
</comment>
<dbReference type="NCBIfam" id="TIGR01510">
    <property type="entry name" value="coaD_prev_kdtB"/>
    <property type="match status" value="1"/>
</dbReference>
<keyword evidence="1 9" id="KW-0963">Cytoplasm</keyword>
<comment type="catalytic activity">
    <reaction evidence="8 9">
        <text>(R)-4'-phosphopantetheine + ATP + H(+) = 3'-dephospho-CoA + diphosphate</text>
        <dbReference type="Rhea" id="RHEA:19801"/>
        <dbReference type="ChEBI" id="CHEBI:15378"/>
        <dbReference type="ChEBI" id="CHEBI:30616"/>
        <dbReference type="ChEBI" id="CHEBI:33019"/>
        <dbReference type="ChEBI" id="CHEBI:57328"/>
        <dbReference type="ChEBI" id="CHEBI:61723"/>
        <dbReference type="EC" id="2.7.7.3"/>
    </reaction>
</comment>
<comment type="subcellular location">
    <subcellularLocation>
        <location evidence="9">Cytoplasm</location>
    </subcellularLocation>
</comment>
<dbReference type="NCBIfam" id="TIGR00125">
    <property type="entry name" value="cyt_tran_rel"/>
    <property type="match status" value="1"/>
</dbReference>
<dbReference type="PANTHER" id="PTHR21342">
    <property type="entry name" value="PHOSPHOPANTETHEINE ADENYLYLTRANSFERASE"/>
    <property type="match status" value="1"/>
</dbReference>
<dbReference type="OrthoDB" id="9806661at2"/>
<feature type="domain" description="Cytidyltransferase-like" evidence="10">
    <location>
        <begin position="9"/>
        <end position="138"/>
    </location>
</feature>
<evidence type="ECO:0000313" key="11">
    <source>
        <dbReference type="EMBL" id="OSS42596.1"/>
    </source>
</evidence>
<dbReference type="GO" id="GO:0015937">
    <property type="term" value="P:coenzyme A biosynthetic process"/>
    <property type="evidence" value="ECO:0007669"/>
    <property type="project" value="UniProtKB-UniRule"/>
</dbReference>
<evidence type="ECO:0000256" key="9">
    <source>
        <dbReference type="HAMAP-Rule" id="MF_00151"/>
    </source>
</evidence>
<comment type="similarity">
    <text evidence="9">Belongs to the bacterial CoaD family.</text>
</comment>
<dbReference type="InterPro" id="IPR004821">
    <property type="entry name" value="Cyt_trans-like"/>
</dbReference>
<evidence type="ECO:0000256" key="5">
    <source>
        <dbReference type="ARBA" id="ARBA00022840"/>
    </source>
</evidence>
<dbReference type="AlphaFoldDB" id="A0A1X4XYI0"/>
<dbReference type="PANTHER" id="PTHR21342:SF1">
    <property type="entry name" value="PHOSPHOPANTETHEINE ADENYLYLTRANSFERASE"/>
    <property type="match status" value="1"/>
</dbReference>
<keyword evidence="6 9" id="KW-0460">Magnesium</keyword>
<evidence type="ECO:0000313" key="12">
    <source>
        <dbReference type="Proteomes" id="UP000194141"/>
    </source>
</evidence>
<dbReference type="Proteomes" id="UP000194141">
    <property type="component" value="Unassembled WGS sequence"/>
</dbReference>
<feature type="binding site" evidence="9">
    <location>
        <begin position="13"/>
        <end position="14"/>
    </location>
    <ligand>
        <name>ATP</name>
        <dbReference type="ChEBI" id="CHEBI:30616"/>
    </ligand>
</feature>
<feature type="binding site" evidence="9">
    <location>
        <position position="21"/>
    </location>
    <ligand>
        <name>ATP</name>
        <dbReference type="ChEBI" id="CHEBI:30616"/>
    </ligand>
</feature>
<dbReference type="InterPro" id="IPR014729">
    <property type="entry name" value="Rossmann-like_a/b/a_fold"/>
</dbReference>
<dbReference type="HAMAP" id="MF_00151">
    <property type="entry name" value="PPAT_bact"/>
    <property type="match status" value="1"/>
</dbReference>
<dbReference type="GO" id="GO:0004595">
    <property type="term" value="F:pantetheine-phosphate adenylyltransferase activity"/>
    <property type="evidence" value="ECO:0007669"/>
    <property type="project" value="UniProtKB-UniRule"/>
</dbReference>
<dbReference type="STRING" id="1562698.DESAMIL20_480"/>
<gene>
    <name evidence="9" type="primary">coaD</name>
    <name evidence="11" type="ORF">DESAMIL20_480</name>
</gene>
<sequence length="172" mass="19268">MDKCCVVAIVPGSFDPITNGHVDIIKRASKIFHKVIVGVAKNTAKKSFFDFEERFDLTKQVMDALSIPSISVEKVDGLLVNFAKSRGAQVIVRGLRAVSDFEYEMEMAFMNRSLAPEIEIIYFMPYIKYSFLSSTIVKDVFVNGGDISAFVSPIVIEHMKKNLRGSNEEKTC</sequence>
<evidence type="ECO:0000259" key="10">
    <source>
        <dbReference type="Pfam" id="PF01467"/>
    </source>
</evidence>
<feature type="binding site" evidence="9">
    <location>
        <position position="93"/>
    </location>
    <ligand>
        <name>substrate</name>
    </ligand>
</feature>
<keyword evidence="3 9" id="KW-0548">Nucleotidyltransferase</keyword>
<dbReference type="InterPro" id="IPR001980">
    <property type="entry name" value="PPAT"/>
</dbReference>
<name>A0A1X4XYI0_9BACT</name>
<dbReference type="UniPathway" id="UPA00241">
    <property type="reaction ID" value="UER00355"/>
</dbReference>
<dbReference type="Gene3D" id="3.40.50.620">
    <property type="entry name" value="HUPs"/>
    <property type="match status" value="1"/>
</dbReference>
<feature type="binding site" evidence="9">
    <location>
        <position position="104"/>
    </location>
    <ligand>
        <name>ATP</name>
        <dbReference type="ChEBI" id="CHEBI:30616"/>
    </ligand>
</feature>
<proteinExistence type="inferred from homology"/>
<comment type="cofactor">
    <cofactor evidence="9">
        <name>Mg(2+)</name>
        <dbReference type="ChEBI" id="CHEBI:18420"/>
    </cofactor>
</comment>
<dbReference type="PRINTS" id="PR01020">
    <property type="entry name" value="LPSBIOSNTHSS"/>
</dbReference>
<feature type="binding site" evidence="9">
    <location>
        <position position="45"/>
    </location>
    <ligand>
        <name>substrate</name>
    </ligand>
</feature>
<dbReference type="Pfam" id="PF01467">
    <property type="entry name" value="CTP_transf_like"/>
    <property type="match status" value="1"/>
</dbReference>
<dbReference type="EMBL" id="MDSU01000011">
    <property type="protein sequence ID" value="OSS42596.1"/>
    <property type="molecule type" value="Genomic_DNA"/>
</dbReference>
<evidence type="ECO:0000256" key="1">
    <source>
        <dbReference type="ARBA" id="ARBA00022490"/>
    </source>
</evidence>
<dbReference type="RefSeq" id="WP_086033226.1">
    <property type="nucleotide sequence ID" value="NZ_MDSU01000011.1"/>
</dbReference>
<feature type="binding site" evidence="9">
    <location>
        <position position="79"/>
    </location>
    <ligand>
        <name>substrate</name>
    </ligand>
</feature>
<keyword evidence="4 9" id="KW-0547">Nucleotide-binding</keyword>
<evidence type="ECO:0000256" key="2">
    <source>
        <dbReference type="ARBA" id="ARBA00022679"/>
    </source>
</evidence>
<reference evidence="11 12" key="1">
    <citation type="journal article" date="2017" name="Front. Microbiol.">
        <title>Genome Sequence of Desulfurella amilsii Strain TR1 and Comparative Genomics of Desulfurellaceae Family.</title>
        <authorList>
            <person name="Florentino A.P."/>
            <person name="Stams A.J."/>
            <person name="Sanchez-Andrea I."/>
        </authorList>
    </citation>
    <scope>NUCLEOTIDE SEQUENCE [LARGE SCALE GENOMIC DNA]</scope>
    <source>
        <strain evidence="11 12">TR1</strain>
    </source>
</reference>
<evidence type="ECO:0000256" key="7">
    <source>
        <dbReference type="ARBA" id="ARBA00022993"/>
    </source>
</evidence>
<evidence type="ECO:0000256" key="8">
    <source>
        <dbReference type="ARBA" id="ARBA00029346"/>
    </source>
</evidence>
<feature type="site" description="Transition state stabilizer" evidence="9">
    <location>
        <position position="21"/>
    </location>
</feature>
<feature type="binding site" evidence="9">
    <location>
        <position position="13"/>
    </location>
    <ligand>
        <name>substrate</name>
    </ligand>
</feature>
<comment type="pathway">
    <text evidence="9">Cofactor biosynthesis; coenzyme A biosynthesis; CoA from (R)-pantothenate: step 4/5.</text>
</comment>
<organism evidence="11 12">
    <name type="scientific">Desulfurella amilsii</name>
    <dbReference type="NCBI Taxonomy" id="1562698"/>
    <lineage>
        <taxon>Bacteria</taxon>
        <taxon>Pseudomonadati</taxon>
        <taxon>Campylobacterota</taxon>
        <taxon>Desulfurellia</taxon>
        <taxon>Desulfurellales</taxon>
        <taxon>Desulfurellaceae</taxon>
        <taxon>Desulfurella</taxon>
    </lineage>
</organism>
<evidence type="ECO:0000256" key="4">
    <source>
        <dbReference type="ARBA" id="ARBA00022741"/>
    </source>
</evidence>
<feature type="binding site" evidence="9">
    <location>
        <begin position="129"/>
        <end position="135"/>
    </location>
    <ligand>
        <name>ATP</name>
        <dbReference type="ChEBI" id="CHEBI:30616"/>
    </ligand>
</feature>
<keyword evidence="5 9" id="KW-0067">ATP-binding</keyword>
<keyword evidence="2 9" id="KW-0808">Transferase</keyword>
<dbReference type="CDD" id="cd02163">
    <property type="entry name" value="PPAT"/>
    <property type="match status" value="1"/>
</dbReference>
<protein>
    <recommendedName>
        <fullName evidence="9">Phosphopantetheine adenylyltransferase</fullName>
        <ecNumber evidence="9">2.7.7.3</ecNumber>
    </recommendedName>
    <alternativeName>
        <fullName evidence="9">Dephospho-CoA pyrophosphorylase</fullName>
    </alternativeName>
    <alternativeName>
        <fullName evidence="9">Pantetheine-phosphate adenylyltransferase</fullName>
        <shortName evidence="9">PPAT</shortName>
    </alternativeName>
</protein>
<dbReference type="GO" id="GO:0005737">
    <property type="term" value="C:cytoplasm"/>
    <property type="evidence" value="ECO:0007669"/>
    <property type="project" value="UniProtKB-SubCell"/>
</dbReference>